<evidence type="ECO:0000313" key="1">
    <source>
        <dbReference type="EMBL" id="CAD6192760.1"/>
    </source>
</evidence>
<comment type="caution">
    <text evidence="1">The sequence shown here is derived from an EMBL/GenBank/DDBJ whole genome shotgun (WGS) entry which is preliminary data.</text>
</comment>
<gene>
    <name evidence="1" type="ORF">CAUJ_LOCUS8679</name>
</gene>
<dbReference type="OrthoDB" id="5876883at2759"/>
<organism evidence="1 2">
    <name type="scientific">Caenorhabditis auriculariae</name>
    <dbReference type="NCBI Taxonomy" id="2777116"/>
    <lineage>
        <taxon>Eukaryota</taxon>
        <taxon>Metazoa</taxon>
        <taxon>Ecdysozoa</taxon>
        <taxon>Nematoda</taxon>
        <taxon>Chromadorea</taxon>
        <taxon>Rhabditida</taxon>
        <taxon>Rhabditina</taxon>
        <taxon>Rhabditomorpha</taxon>
        <taxon>Rhabditoidea</taxon>
        <taxon>Rhabditidae</taxon>
        <taxon>Peloderinae</taxon>
        <taxon>Caenorhabditis</taxon>
    </lineage>
</organism>
<proteinExistence type="predicted"/>
<evidence type="ECO:0008006" key="3">
    <source>
        <dbReference type="Google" id="ProtNLM"/>
    </source>
</evidence>
<protein>
    <recommendedName>
        <fullName evidence="3">DDE-1 domain-containing protein</fullName>
    </recommendedName>
</protein>
<keyword evidence="2" id="KW-1185">Reference proteome</keyword>
<name>A0A8S1HHM6_9PELO</name>
<evidence type="ECO:0000313" key="2">
    <source>
        <dbReference type="Proteomes" id="UP000835052"/>
    </source>
</evidence>
<accession>A0A8S1HHM6</accession>
<dbReference type="AlphaFoldDB" id="A0A8S1HHM6"/>
<sequence>MVSPRLDSIGSKEQRGMLINPATIIQELSIFFGVAPPGYSLSREEMKMIGMMKTLLMEGKEGPLAMDEKEEPVYNPVDAVNDDSEWTDSDQPIETVTNAFGEYPFSTQTATSEQVDIKRLALIVNKQNGFVENFTASPSFITRFKASIGMSSRRITTFVSTKTIKDMAKITEAAKNFVKQVRQEMLTSPHKTFVNADQSGFNKEMTCPRSLALKGDKTVVRLVQSVAETTHSYTVLPLHYADGRLGRKLFVQMAEPNGSFPAKGIFQTKNLHVVAARSHMMSKSTMFEWLQECVLPESAPELMMLLDSWSGFRDKASIEAMASTGKTIEKFHHFVLVNDVDFSLQGRDNILKVVSLVYRIFSHPNYQGFLKHAWVIGGFIDRQITKFVTPAEEIFGGSRTYDPTLTIPPPTPLLLAADGIQPRRNHTHPRARKGLNIAQL</sequence>
<dbReference type="EMBL" id="CAJGYM010000030">
    <property type="protein sequence ID" value="CAD6192760.1"/>
    <property type="molecule type" value="Genomic_DNA"/>
</dbReference>
<reference evidence="1" key="1">
    <citation type="submission" date="2020-10" db="EMBL/GenBank/DDBJ databases">
        <authorList>
            <person name="Kikuchi T."/>
        </authorList>
    </citation>
    <scope>NUCLEOTIDE SEQUENCE</scope>
    <source>
        <strain evidence="1">NKZ352</strain>
    </source>
</reference>
<dbReference type="Proteomes" id="UP000835052">
    <property type="component" value="Unassembled WGS sequence"/>
</dbReference>